<sequence>MPPKISHHHLTKISLMAITIKVGPGKSAPKLENTSLNAGTTKIMITAVTTKATMSTEIGYIKADLIFDFIASVFSMYTASRSSSWSKMPAASPASIRLQYRLSKYSGYLRKAVLSEVPVSTSVRMSLSSRVTLGLGLPRPTMSKACSSGTPAFIMVANWRVKMARSLDLMGFPALMRRFLTLLGITPWRRSAARTWFSPPARVSPRTCLPLRSLPSHSKTNSLTCFDLSVAIVPRCTWLGG</sequence>
<dbReference type="AlphaFoldDB" id="A0A1J5PHP5"/>
<accession>A0A1J5PHP5</accession>
<organism evidence="1">
    <name type="scientific">mine drainage metagenome</name>
    <dbReference type="NCBI Taxonomy" id="410659"/>
    <lineage>
        <taxon>unclassified sequences</taxon>
        <taxon>metagenomes</taxon>
        <taxon>ecological metagenomes</taxon>
    </lineage>
</organism>
<gene>
    <name evidence="1" type="ORF">GALL_513750</name>
</gene>
<comment type="caution">
    <text evidence="1">The sequence shown here is derived from an EMBL/GenBank/DDBJ whole genome shotgun (WGS) entry which is preliminary data.</text>
</comment>
<name>A0A1J5PHP5_9ZZZZ</name>
<proteinExistence type="predicted"/>
<evidence type="ECO:0000313" key="1">
    <source>
        <dbReference type="EMBL" id="OIQ67052.1"/>
    </source>
</evidence>
<reference evidence="1" key="1">
    <citation type="submission" date="2016-10" db="EMBL/GenBank/DDBJ databases">
        <title>Sequence of Gallionella enrichment culture.</title>
        <authorList>
            <person name="Poehlein A."/>
            <person name="Muehling M."/>
            <person name="Daniel R."/>
        </authorList>
    </citation>
    <scope>NUCLEOTIDE SEQUENCE</scope>
</reference>
<protein>
    <submittedName>
        <fullName evidence="1">Uncharacterized protein</fullName>
    </submittedName>
</protein>
<dbReference type="EMBL" id="MLJW01006182">
    <property type="protein sequence ID" value="OIQ67052.1"/>
    <property type="molecule type" value="Genomic_DNA"/>
</dbReference>